<feature type="non-terminal residue" evidence="2">
    <location>
        <position position="1"/>
    </location>
</feature>
<reference evidence="2" key="1">
    <citation type="submission" date="2019-07" db="EMBL/GenBank/DDBJ databases">
        <title>Annotation for the trematode Paragonimus miyazaki's.</title>
        <authorList>
            <person name="Choi Y.-J."/>
        </authorList>
    </citation>
    <scope>NUCLEOTIDE SEQUENCE</scope>
    <source>
        <strain evidence="2">Japan</strain>
    </source>
</reference>
<gene>
    <name evidence="2" type="ORF">EG68_07426</name>
</gene>
<proteinExistence type="predicted"/>
<dbReference type="OrthoDB" id="6253147at2759"/>
<evidence type="ECO:0000256" key="1">
    <source>
        <dbReference type="SAM" id="MobiDB-lite"/>
    </source>
</evidence>
<evidence type="ECO:0000313" key="2">
    <source>
        <dbReference type="EMBL" id="KAF7255932.1"/>
    </source>
</evidence>
<feature type="region of interest" description="Disordered" evidence="1">
    <location>
        <begin position="503"/>
        <end position="527"/>
    </location>
</feature>
<keyword evidence="3" id="KW-1185">Reference proteome</keyword>
<organism evidence="2 3">
    <name type="scientific">Paragonimus skrjabini miyazakii</name>
    <dbReference type="NCBI Taxonomy" id="59628"/>
    <lineage>
        <taxon>Eukaryota</taxon>
        <taxon>Metazoa</taxon>
        <taxon>Spiralia</taxon>
        <taxon>Lophotrochozoa</taxon>
        <taxon>Platyhelminthes</taxon>
        <taxon>Trematoda</taxon>
        <taxon>Digenea</taxon>
        <taxon>Plagiorchiida</taxon>
        <taxon>Troglotremata</taxon>
        <taxon>Troglotrematidae</taxon>
        <taxon>Paragonimus</taxon>
    </lineage>
</organism>
<sequence length="527" mass="59824">TAVYSVRTDPVAHRHSRRLPQPGSHRPHSPNATRLETEFNADTRFRYYRRSFPKTKHYLIEEPLPALPMENTNRPPEGGQYNFIRPHSQQRQTSSRFTECESYTFSPKFCTGRDEFDFQTAKQPVFVSFVPSHCSPFEDNHHQFRQSTISRTPLVECRDKSFTMPLLDTRPSSRQQVRLHESSDFDNGPRYYDYLADQSPDVHIQQTDAAPVRKSESTSSLLIPRSSTVSVLDETPERILRPPTRLQRRSSDLSSFLHSGNNDAVATANDQTSSNWHASYCARIHSQLSTDVESQPPSLLRSSTTQDSELVFANKKSISDFLEGFHLPPSPVCSPNSIDPNGYQLINSGDRYPEANLPSPPSVSFLKHLQTQSPADLHSKQRTFNGQYGNYVQQQATNDTGLVSRDNSQQNQSIRVRQLPLTPPERVTQNQQKLHQQKASCAPDAMCEMNLGPRFSQHTVATERSVTHCEFKFLNELRHSCSTSEVLLAKAKDPGAHQRSEITSQHFDGGSHFDEVFEPQSEIEDLI</sequence>
<dbReference type="AlphaFoldDB" id="A0A8S9YML2"/>
<accession>A0A8S9YML2</accession>
<dbReference type="Proteomes" id="UP000822476">
    <property type="component" value="Unassembled WGS sequence"/>
</dbReference>
<protein>
    <submittedName>
        <fullName evidence="2">Uncharacterized protein</fullName>
    </submittedName>
</protein>
<feature type="region of interest" description="Disordered" evidence="1">
    <location>
        <begin position="1"/>
        <end position="35"/>
    </location>
</feature>
<comment type="caution">
    <text evidence="2">The sequence shown here is derived from an EMBL/GenBank/DDBJ whole genome shotgun (WGS) entry which is preliminary data.</text>
</comment>
<evidence type="ECO:0000313" key="3">
    <source>
        <dbReference type="Proteomes" id="UP000822476"/>
    </source>
</evidence>
<dbReference type="EMBL" id="JTDE01003544">
    <property type="protein sequence ID" value="KAF7255932.1"/>
    <property type="molecule type" value="Genomic_DNA"/>
</dbReference>
<name>A0A8S9YML2_9TREM</name>